<dbReference type="STRING" id="1231339.Abci_010_074"/>
<dbReference type="Proteomes" id="UP000032671">
    <property type="component" value="Unassembled WGS sequence"/>
</dbReference>
<dbReference type="CDD" id="cd09736">
    <property type="entry name" value="Csy2_I-F"/>
    <property type="match status" value="1"/>
</dbReference>
<evidence type="ECO:0000313" key="3">
    <source>
        <dbReference type="Proteomes" id="UP000032671"/>
    </source>
</evidence>
<evidence type="ECO:0000313" key="4">
    <source>
        <dbReference type="Proteomes" id="UP000321891"/>
    </source>
</evidence>
<dbReference type="AlphaFoldDB" id="A0A0D6N2L8"/>
<evidence type="ECO:0000313" key="1">
    <source>
        <dbReference type="EMBL" id="GAN60209.1"/>
    </source>
</evidence>
<name>A0A0D6N2L8_9PROT</name>
<accession>A0A6N3SLU7</accession>
<dbReference type="NCBIfam" id="TIGR02565">
    <property type="entry name" value="cas_Csy2"/>
    <property type="match status" value="1"/>
</dbReference>
<dbReference type="RefSeq" id="WP_048838276.1">
    <property type="nucleotide sequence ID" value="NZ_BAMV01000010.1"/>
</dbReference>
<sequence>MNSPVVPSSHLVVFPHIRVQNANAISSPLTHGFPSITAFMGLMWALERRAHAAGLADVFFNAVGVVCHSYQEQVTDTGFTKTFNLTRNPIDKSGKTAPIVEEGRIHLDISILFAVSADGWQDEAVQQRDDVAALFDLLQTMRVAGGSVLPPVGTAAARFKPWCLALADTEKVLKTFEVKRYQLLPGFALIEREELLTERFTHLRQTHPEATALDAWLSLSRVNWHYDEAEGEWVHDRDNGWVVPIPVGYGALGAPCPPGTVKGARDETVPFQAVESLFSVGQWIAPSRVKTPQDLLWYASSCTETGVYRCSNFYRAPKSRA</sequence>
<reference evidence="2 4" key="2">
    <citation type="submission" date="2019-07" db="EMBL/GenBank/DDBJ databases">
        <title>Whole genome shotgun sequence of Acetobacter cibinongensis NBRC 16605.</title>
        <authorList>
            <person name="Hosoyama A."/>
            <person name="Uohara A."/>
            <person name="Ohji S."/>
            <person name="Ichikawa N."/>
        </authorList>
    </citation>
    <scope>NUCLEOTIDE SEQUENCE [LARGE SCALE GENOMIC DNA]</scope>
    <source>
        <strain evidence="2 4">NBRC 16605</strain>
    </source>
</reference>
<gene>
    <name evidence="1" type="ORF">Abci_010_074</name>
    <name evidence="2" type="ORF">ACI01nite_08970</name>
</gene>
<comment type="caution">
    <text evidence="1">The sequence shown here is derived from an EMBL/GenBank/DDBJ whole genome shotgun (WGS) entry which is preliminary data.</text>
</comment>
<dbReference type="EMBL" id="BJVU01000002">
    <property type="protein sequence ID" value="GEL58295.1"/>
    <property type="molecule type" value="Genomic_DNA"/>
</dbReference>
<protein>
    <submittedName>
        <fullName evidence="1 2">CRISPR-associated protein Csy2</fullName>
    </submittedName>
</protein>
<keyword evidence="4" id="KW-1185">Reference proteome</keyword>
<organism evidence="1 3">
    <name type="scientific">Acetobacter cibinongensis</name>
    <dbReference type="NCBI Taxonomy" id="146475"/>
    <lineage>
        <taxon>Bacteria</taxon>
        <taxon>Pseudomonadati</taxon>
        <taxon>Pseudomonadota</taxon>
        <taxon>Alphaproteobacteria</taxon>
        <taxon>Acetobacterales</taxon>
        <taxon>Acetobacteraceae</taxon>
        <taxon>Acetobacter</taxon>
    </lineage>
</organism>
<dbReference type="Pfam" id="PF09614">
    <property type="entry name" value="Cas_Csy2"/>
    <property type="match status" value="1"/>
</dbReference>
<dbReference type="Proteomes" id="UP000321891">
    <property type="component" value="Unassembled WGS sequence"/>
</dbReference>
<dbReference type="EMBL" id="BAMV01000010">
    <property type="protein sequence ID" value="GAN60209.1"/>
    <property type="molecule type" value="Genomic_DNA"/>
</dbReference>
<reference evidence="1 3" key="1">
    <citation type="submission" date="2012-11" db="EMBL/GenBank/DDBJ databases">
        <title>Whole genome sequence of Acetobacter cibinongensis 4H-1.</title>
        <authorList>
            <person name="Azuma Y."/>
            <person name="Higashiura N."/>
            <person name="Hirakawa H."/>
            <person name="Matsushita K."/>
        </authorList>
    </citation>
    <scope>NUCLEOTIDE SEQUENCE [LARGE SCALE GENOMIC DNA]</scope>
    <source>
        <strain evidence="1 3">4H-1</strain>
    </source>
</reference>
<accession>A0A0D6N2L8</accession>
<dbReference type="InterPro" id="IPR013398">
    <property type="entry name" value="CRISPR-assoc_prot_Csy2"/>
</dbReference>
<evidence type="ECO:0000313" key="2">
    <source>
        <dbReference type="EMBL" id="GEL58295.1"/>
    </source>
</evidence>
<proteinExistence type="predicted"/>